<dbReference type="SUPFAM" id="SSF82199">
    <property type="entry name" value="SET domain"/>
    <property type="match status" value="1"/>
</dbReference>
<keyword evidence="7" id="KW-0539">Nucleus</keyword>
<dbReference type="PROSITE" id="PS50280">
    <property type="entry name" value="SET"/>
    <property type="match status" value="1"/>
</dbReference>
<evidence type="ECO:0000256" key="6">
    <source>
        <dbReference type="ARBA" id="ARBA00022691"/>
    </source>
</evidence>
<feature type="domain" description="AWS" evidence="10">
    <location>
        <begin position="200"/>
        <end position="255"/>
    </location>
</feature>
<reference evidence="11 12" key="1">
    <citation type="submission" date="2023-04" db="EMBL/GenBank/DDBJ databases">
        <title>Genome of Basidiobolus ranarum AG-B5.</title>
        <authorList>
            <person name="Stajich J.E."/>
            <person name="Carter-House D."/>
            <person name="Gryganskyi A."/>
        </authorList>
    </citation>
    <scope>NUCLEOTIDE SEQUENCE [LARGE SCALE GENOMIC DNA]</scope>
    <source>
        <strain evidence="11 12">AG-B5</strain>
    </source>
</reference>
<evidence type="ECO:0008006" key="13">
    <source>
        <dbReference type="Google" id="ProtNLM"/>
    </source>
</evidence>
<dbReference type="Gene3D" id="2.170.270.10">
    <property type="entry name" value="SET domain"/>
    <property type="match status" value="1"/>
</dbReference>
<dbReference type="InterPro" id="IPR006560">
    <property type="entry name" value="AWS_dom"/>
</dbReference>
<dbReference type="InterPro" id="IPR050777">
    <property type="entry name" value="SET2_Histone-Lys_MeTrsfase"/>
</dbReference>
<evidence type="ECO:0000313" key="11">
    <source>
        <dbReference type="EMBL" id="KAK9722596.1"/>
    </source>
</evidence>
<feature type="domain" description="SET" evidence="9">
    <location>
        <begin position="257"/>
        <end position="374"/>
    </location>
</feature>
<keyword evidence="3" id="KW-0158">Chromosome</keyword>
<dbReference type="SMART" id="SM00317">
    <property type="entry name" value="SET"/>
    <property type="match status" value="1"/>
</dbReference>
<keyword evidence="12" id="KW-1185">Reference proteome</keyword>
<sequence length="379" mass="41948">MEKCPVEEKRSPLHLEASEMVIEPANTTTAVHPSINLIDTTNKVDSPSLSDVVRDISEISILTPRDDFKSDSELSTSGKISSKTKDNSLVFEASSLITPAQSSPSLQDNMTISNKPTDTTVDSPLHNSSKNSIVSDTSLDHSSPIPQTLDSRSTTPAPLPITSTHNETVFETALDEAKSLFTILEDNVYRRGARGSVTKEEYMPCQCKYNPETDDPSAACGADSDCINRILFIECTPGDCPCGSYCQNQRFQRKEYSSVDVVKTPQKGFGLLAAETLKSGQLVMEYIGEVVTYTNFVKRTRQYSDQGLSHFYFMSLKSDEVIDATQMGCLARFINHSCNPNCVLQKWIVGSKLRMGIFTLRSIAVGEELTFDYKFERYG</sequence>
<evidence type="ECO:0000313" key="12">
    <source>
        <dbReference type="Proteomes" id="UP001479436"/>
    </source>
</evidence>
<protein>
    <recommendedName>
        <fullName evidence="13">Histone-lysine N-methyltransferase</fullName>
    </recommendedName>
</protein>
<dbReference type="Pfam" id="PF17907">
    <property type="entry name" value="AWS"/>
    <property type="match status" value="1"/>
</dbReference>
<name>A0ABR2W823_9FUNG</name>
<dbReference type="PANTHER" id="PTHR22884">
    <property type="entry name" value="SET DOMAIN PROTEINS"/>
    <property type="match status" value="1"/>
</dbReference>
<comment type="subcellular location">
    <subcellularLocation>
        <location evidence="2">Chromosome</location>
    </subcellularLocation>
    <subcellularLocation>
        <location evidence="1">Nucleus</location>
    </subcellularLocation>
</comment>
<evidence type="ECO:0000259" key="9">
    <source>
        <dbReference type="PROSITE" id="PS50280"/>
    </source>
</evidence>
<feature type="region of interest" description="Disordered" evidence="8">
    <location>
        <begin position="100"/>
        <end position="162"/>
    </location>
</feature>
<comment type="caution">
    <text evidence="11">The sequence shown here is derived from an EMBL/GenBank/DDBJ whole genome shotgun (WGS) entry which is preliminary data.</text>
</comment>
<evidence type="ECO:0000256" key="8">
    <source>
        <dbReference type="SAM" id="MobiDB-lite"/>
    </source>
</evidence>
<evidence type="ECO:0000256" key="2">
    <source>
        <dbReference type="ARBA" id="ARBA00004286"/>
    </source>
</evidence>
<dbReference type="EMBL" id="JASJQH010006946">
    <property type="protein sequence ID" value="KAK9722596.1"/>
    <property type="molecule type" value="Genomic_DNA"/>
</dbReference>
<proteinExistence type="predicted"/>
<accession>A0ABR2W823</accession>
<keyword evidence="6" id="KW-0949">S-adenosyl-L-methionine</keyword>
<dbReference type="Pfam" id="PF00856">
    <property type="entry name" value="SET"/>
    <property type="match status" value="1"/>
</dbReference>
<dbReference type="InterPro" id="IPR001214">
    <property type="entry name" value="SET_dom"/>
</dbReference>
<evidence type="ECO:0000256" key="7">
    <source>
        <dbReference type="ARBA" id="ARBA00023242"/>
    </source>
</evidence>
<dbReference type="Proteomes" id="UP001479436">
    <property type="component" value="Unassembled WGS sequence"/>
</dbReference>
<evidence type="ECO:0000259" key="10">
    <source>
        <dbReference type="PROSITE" id="PS51215"/>
    </source>
</evidence>
<evidence type="ECO:0000256" key="1">
    <source>
        <dbReference type="ARBA" id="ARBA00004123"/>
    </source>
</evidence>
<evidence type="ECO:0000256" key="3">
    <source>
        <dbReference type="ARBA" id="ARBA00022454"/>
    </source>
</evidence>
<evidence type="ECO:0000256" key="4">
    <source>
        <dbReference type="ARBA" id="ARBA00022603"/>
    </source>
</evidence>
<keyword evidence="4" id="KW-0489">Methyltransferase</keyword>
<gene>
    <name evidence="11" type="ORF">K7432_002586</name>
</gene>
<keyword evidence="5" id="KW-0808">Transferase</keyword>
<dbReference type="PROSITE" id="PS51215">
    <property type="entry name" value="AWS"/>
    <property type="match status" value="1"/>
</dbReference>
<evidence type="ECO:0000256" key="5">
    <source>
        <dbReference type="ARBA" id="ARBA00022679"/>
    </source>
</evidence>
<dbReference type="SMART" id="SM00570">
    <property type="entry name" value="AWS"/>
    <property type="match status" value="1"/>
</dbReference>
<organism evidence="11 12">
    <name type="scientific">Basidiobolus ranarum</name>
    <dbReference type="NCBI Taxonomy" id="34480"/>
    <lineage>
        <taxon>Eukaryota</taxon>
        <taxon>Fungi</taxon>
        <taxon>Fungi incertae sedis</taxon>
        <taxon>Zoopagomycota</taxon>
        <taxon>Entomophthoromycotina</taxon>
        <taxon>Basidiobolomycetes</taxon>
        <taxon>Basidiobolales</taxon>
        <taxon>Basidiobolaceae</taxon>
        <taxon>Basidiobolus</taxon>
    </lineage>
</organism>
<dbReference type="InterPro" id="IPR046341">
    <property type="entry name" value="SET_dom_sf"/>
</dbReference>